<dbReference type="GO" id="GO:0032259">
    <property type="term" value="P:methylation"/>
    <property type="evidence" value="ECO:0007669"/>
    <property type="project" value="UniProtKB-KW"/>
</dbReference>
<dbReference type="RefSeq" id="WP_236473092.1">
    <property type="nucleotide sequence ID" value="NZ_FNEE01000001.1"/>
</dbReference>
<dbReference type="Proteomes" id="UP000198894">
    <property type="component" value="Unassembled WGS sequence"/>
</dbReference>
<dbReference type="InterPro" id="IPR029063">
    <property type="entry name" value="SAM-dependent_MTases_sf"/>
</dbReference>
<dbReference type="CDD" id="cd02440">
    <property type="entry name" value="AdoMet_MTases"/>
    <property type="match status" value="1"/>
</dbReference>
<evidence type="ECO:0000313" key="2">
    <source>
        <dbReference type="EMBL" id="SDI10312.1"/>
    </source>
</evidence>
<protein>
    <submittedName>
        <fullName evidence="2">C-methyltransferase C-terminal domain-containing protein</fullName>
    </submittedName>
</protein>
<accession>A0A1G8HUU2</accession>
<reference evidence="3" key="1">
    <citation type="submission" date="2016-10" db="EMBL/GenBank/DDBJ databases">
        <authorList>
            <person name="Varghese N."/>
            <person name="Submissions S."/>
        </authorList>
    </citation>
    <scope>NUCLEOTIDE SEQUENCE [LARGE SCALE GENOMIC DNA]</scope>
    <source>
        <strain evidence="3">CGMCC 1.11022</strain>
    </source>
</reference>
<proteinExistence type="predicted"/>
<keyword evidence="2" id="KW-0808">Transferase</keyword>
<dbReference type="Gene3D" id="3.40.50.150">
    <property type="entry name" value="Vaccinia Virus protein VP39"/>
    <property type="match status" value="1"/>
</dbReference>
<dbReference type="SUPFAM" id="SSF53335">
    <property type="entry name" value="S-adenosyl-L-methionine-dependent methyltransferases"/>
    <property type="match status" value="1"/>
</dbReference>
<evidence type="ECO:0000259" key="1">
    <source>
        <dbReference type="Pfam" id="PF08484"/>
    </source>
</evidence>
<gene>
    <name evidence="2" type="ORF">SAMN05428953_101172</name>
</gene>
<sequence length="407" mass="44830">MTKQADRAQMACLKADGPTQSTGSIRTDCLVCGQRNLLNSVLFEALPLLCNALCADAASARAAQTGRFATTFCLGCTHVFNASFEENRIGYTQSYENSLHYSPRFVAFVETLAERLSRTYALSGKTIVDIGCGKGDFLKRLSLISGAQGIGFDKSFEDNRGGAVPGVRFIKDWFGDSYADLRPDLVVCRQVLEHIAEPVKFLRALRAHPGIAPETVFFFEVPNVLYTLRDMGIWDLIYEHASYFTPASLNAAFETAGFRVLDAGTSFGDQYLYIEARPAAPKYATSVDSREIEMLVRDFERAYRDKIERLGDYIARRNPQQIVVWGGGSKGITFVNVVPGADRIRAIIDVNPHKQGRFAPGTATPILAPEALRGQPVESIIVMNPLYREEITSLVAELGFTPEIAVA</sequence>
<dbReference type="Pfam" id="PF13489">
    <property type="entry name" value="Methyltransf_23"/>
    <property type="match status" value="1"/>
</dbReference>
<dbReference type="InterPro" id="IPR013691">
    <property type="entry name" value="MeTrfase_14"/>
</dbReference>
<dbReference type="GO" id="GO:0008168">
    <property type="term" value="F:methyltransferase activity"/>
    <property type="evidence" value="ECO:0007669"/>
    <property type="project" value="UniProtKB-KW"/>
</dbReference>
<dbReference type="Pfam" id="PF08484">
    <property type="entry name" value="Methyltransf_14"/>
    <property type="match status" value="1"/>
</dbReference>
<dbReference type="Gene3D" id="3.40.50.720">
    <property type="entry name" value="NAD(P)-binding Rossmann-like Domain"/>
    <property type="match status" value="1"/>
</dbReference>
<organism evidence="2 3">
    <name type="scientific">Mesorhizobium muleiense</name>
    <dbReference type="NCBI Taxonomy" id="1004279"/>
    <lineage>
        <taxon>Bacteria</taxon>
        <taxon>Pseudomonadati</taxon>
        <taxon>Pseudomonadota</taxon>
        <taxon>Alphaproteobacteria</taxon>
        <taxon>Hyphomicrobiales</taxon>
        <taxon>Phyllobacteriaceae</taxon>
        <taxon>Mesorhizobium</taxon>
    </lineage>
</organism>
<name>A0A1G8HUU2_9HYPH</name>
<keyword evidence="3" id="KW-1185">Reference proteome</keyword>
<dbReference type="AlphaFoldDB" id="A0A1G8HUU2"/>
<evidence type="ECO:0000313" key="3">
    <source>
        <dbReference type="Proteomes" id="UP000198894"/>
    </source>
</evidence>
<dbReference type="PANTHER" id="PTHR43861">
    <property type="entry name" value="TRANS-ACONITATE 2-METHYLTRANSFERASE-RELATED"/>
    <property type="match status" value="1"/>
</dbReference>
<keyword evidence="2" id="KW-0489">Methyltransferase</keyword>
<feature type="domain" description="C-methyltransferase" evidence="1">
    <location>
        <begin position="315"/>
        <end position="393"/>
    </location>
</feature>
<dbReference type="EMBL" id="FNEE01000001">
    <property type="protein sequence ID" value="SDI10312.1"/>
    <property type="molecule type" value="Genomic_DNA"/>
</dbReference>